<comment type="caution">
    <text evidence="4">The sequence shown here is derived from an EMBL/GenBank/DDBJ whole genome shotgun (WGS) entry which is preliminary data.</text>
</comment>
<feature type="chain" id="PRO_5023006250" evidence="2">
    <location>
        <begin position="28"/>
        <end position="2017"/>
    </location>
</feature>
<evidence type="ECO:0000256" key="2">
    <source>
        <dbReference type="SAM" id="SignalP"/>
    </source>
</evidence>
<dbReference type="GO" id="GO:0004866">
    <property type="term" value="F:endopeptidase inhibitor activity"/>
    <property type="evidence" value="ECO:0007669"/>
    <property type="project" value="InterPro"/>
</dbReference>
<evidence type="ECO:0000259" key="3">
    <source>
        <dbReference type="SMART" id="SM01360"/>
    </source>
</evidence>
<sequence length="2017" mass="226349" precursor="true">MIGHRYLSFRSLSILGLLLATAMSSMAKPSLAQDTNDVSWKSVEEAIQKGLPKTAIERLVPIIRSTKAAQNYDAAVKAVCWKIALEGEIEGNQPEEKITRLRAEIDPSPDPMKPAMEAILANWYWHYFQQNRWRYLQRTQTDATAADSIGDDITTWDLARILEKIRDQFETALRSTSLLESTTVDLYRELLDGMDGATELRPTLYDVLGHNAIDFYASGEQAGSAKQDKFEFSADGPALDDADAFIRWEPATDDADSLTLAAIKQFQSLIRFHQNDSDRSAFFDTDLRRLIFAENQAFGESKSQRFQAALRRFAESNSENPVAARALHRLGESLRESGDLVAAHRVATQGLNKYPDSVGGRGCYNLIQEIESRSSGVVTERVWNWPGNEPKGHSDAGGPVIDITYRNVTKIYFRLVRFDFREFISSKRWGVEQLDTGKRSELLTKEPEVSWMADLPATDDFQQRVQSVAPPKVPAAGSYYLIASHDVHFAVEDNQISLCEVWVSDLSIVTRNHGSESLIDGFVLNARSGEPIEGATVETWSFDQPSQTRRAMKTVRTDANGMFRISGASRQQVFFLASHHGQELATANPLHLYQSNRSQATVQQTVFFTDRSIYRPGQMIQFKGICLTYNQTNDNYAVMKRKSVSIVFSDVNGKEIERLNLRTNDYGSFAASVTAPRDRLTGRMTLAVQGQPRGQTQVTVEEYKRPKFRVDLESPRADVKLGEEVVVAGVATAYTGASVDGATVSYRVVRNVRYPIWWLRSCWWMPPVQGESQEIAHGTTTTDALGSFKVPFTANPDTSVAEESQPTFDYVVYADVTDTTGETRSDQRSIRIGYVALTASMTTVDWLTDQSPTEIKVRTESLDGELRGADGRLKIYRLTAPDSTTRPRLVQLYRRPEFVKPRDGSKPEPDWANPDSWPLGEVVFEQAVMTDASGSTTVKVDLASGLYRAVLETSDAFGKEVRAELPVHVLDPDAKRFDAKIPFHLELQKESVEPGEEFLAIWGSGYESARAFIEIEHRGKINQSYWTDAASTQSQIKQSVNEAMRGGFTLRVTMVRDNRAHLEQRTVDIPWTNKRLDVTWEHLVSKLGPGAKETWTAVIKGPDAAPAAAEMVATLYDASLDAFLPHQWQDRFNVFRHERTRLSSSFENTPKYLQTISNRWTVDRRDESLAYPRLPDSLIRPMFGLRVGRSYGMMQRGMMMKGAGSIAEGAPMAEAMMMDGAAPAPATMDFAASEEPPTSIDETPKVDFDNVSVRTNLNETAFFYPQLMAGDDGSVRMEFTMPEALTEWKFLSFSHDRDLRSGSLTDTIVTAKDLMVVPNPPRFLREGDEIEFTVKVANQSPTRQTGSARLTFADARTGKFVDDRLANESNEKSFEIAAGQSQTLAWRVKVADGLGVLTYKAVASTGRLSDGEEGYLPVLSRRVLITESIGLPIRGKQTKTFEFEKLLKSGDSDSIEHQSVTAQMVSNPSWYAVMALPYLMEYPHQCSEQTFNRLYANSIARHIAKSDPKIKRVLDQWRAKPALDSPLNQNEDLKSVVIEETPWVRQADDEGQARRNVGVLFDANRLDSETARAMNQLAEQQLGDGTWPWFPGGRSNEYITLYITTGFGRMRHLGVDIDVSAAIRSLDRLDAWMKKWHDEIPAGDRSKDHLSSTVAMYLYGRSFFLKEHPVAPEHQAAFDYWVAQSEKHWLELRSRQSQAHIAIAMKRIGQNATAQSIIKSIKERSVSSEDLGMFWRDAENAWWWHAAPIETQAMMIEAFDEVMDDADAVEDCKVWLLKQKQTQNWKTTKATADAIYSLLLRGSDLLASDELVKVSLGGELIVPTAVEAGTGFFEQRFVGPEVNPNLGEVTVTKVDDGVAWGSIHWQYFEDIANVTPHDGTPLKLTKQLYVKKNTNEGPKLVSLDGAVDVGDELVVRIVLRSDRDMEYLHLKDYRGSGTEPVNVLSRYKFQDGLAYYESTGDTASHFFIDYLPKGTYVFEYSTRVQLRGNYQTGFANIQCMYAPEFGAHSESLPIVVE</sequence>
<dbReference type="InterPro" id="IPR001599">
    <property type="entry name" value="Macroglobln_a2"/>
</dbReference>
<evidence type="ECO:0000256" key="1">
    <source>
        <dbReference type="ARBA" id="ARBA00010556"/>
    </source>
</evidence>
<accession>A0A5C6F7B4</accession>
<dbReference type="Gene3D" id="1.50.10.20">
    <property type="match status" value="1"/>
</dbReference>
<dbReference type="InterPro" id="IPR051802">
    <property type="entry name" value="YfhM-like"/>
</dbReference>
<dbReference type="SUPFAM" id="SSF48239">
    <property type="entry name" value="Terpenoid cyclases/Protein prenyltransferases"/>
    <property type="match status" value="1"/>
</dbReference>
<comment type="similarity">
    <text evidence="1">Belongs to the protease inhibitor I39 (alpha-2-macroglobulin) family. Bacterial alpha-2-macroglobulin subfamily.</text>
</comment>
<dbReference type="InterPro" id="IPR008969">
    <property type="entry name" value="CarboxyPept-like_regulatory"/>
</dbReference>
<dbReference type="InterPro" id="IPR041246">
    <property type="entry name" value="Bact_MG10"/>
</dbReference>
<evidence type="ECO:0000313" key="4">
    <source>
        <dbReference type="EMBL" id="TWU56862.1"/>
    </source>
</evidence>
<name>A0A5C6F7B4_9BACT</name>
<reference evidence="4 5" key="1">
    <citation type="submission" date="2019-02" db="EMBL/GenBank/DDBJ databases">
        <title>Deep-cultivation of Planctomycetes and their phenomic and genomic characterization uncovers novel biology.</title>
        <authorList>
            <person name="Wiegand S."/>
            <person name="Jogler M."/>
            <person name="Boedeker C."/>
            <person name="Pinto D."/>
            <person name="Vollmers J."/>
            <person name="Rivas-Marin E."/>
            <person name="Kohn T."/>
            <person name="Peeters S.H."/>
            <person name="Heuer A."/>
            <person name="Rast P."/>
            <person name="Oberbeckmann S."/>
            <person name="Bunk B."/>
            <person name="Jeske O."/>
            <person name="Meyerdierks A."/>
            <person name="Storesund J.E."/>
            <person name="Kallscheuer N."/>
            <person name="Luecker S."/>
            <person name="Lage O.M."/>
            <person name="Pohl T."/>
            <person name="Merkel B.J."/>
            <person name="Hornburger P."/>
            <person name="Mueller R.-W."/>
            <person name="Bruemmer F."/>
            <person name="Labrenz M."/>
            <person name="Spormann A.M."/>
            <person name="Op Den Camp H."/>
            <person name="Overmann J."/>
            <person name="Amann R."/>
            <person name="Jetten M.S.M."/>
            <person name="Mascher T."/>
            <person name="Medema M.H."/>
            <person name="Devos D.P."/>
            <person name="Kaster A.-K."/>
            <person name="Ovreas L."/>
            <person name="Rohde M."/>
            <person name="Galperin M.Y."/>
            <person name="Jogler C."/>
        </authorList>
    </citation>
    <scope>NUCLEOTIDE SEQUENCE [LARGE SCALE GENOMIC DNA]</scope>
    <source>
        <strain evidence="4 5">Poly51</strain>
    </source>
</reference>
<dbReference type="EMBL" id="SJPW01000003">
    <property type="protein sequence ID" value="TWU56862.1"/>
    <property type="molecule type" value="Genomic_DNA"/>
</dbReference>
<dbReference type="Gene3D" id="2.60.40.1930">
    <property type="match status" value="1"/>
</dbReference>
<gene>
    <name evidence="4" type="ORF">Poly51_27790</name>
</gene>
<protein>
    <submittedName>
        <fullName evidence="4">MG2 domain protein</fullName>
    </submittedName>
</protein>
<dbReference type="Gene3D" id="2.60.40.10">
    <property type="entry name" value="Immunoglobulins"/>
    <property type="match status" value="1"/>
</dbReference>
<proteinExistence type="inferred from homology"/>
<keyword evidence="2" id="KW-0732">Signal</keyword>
<dbReference type="Pfam" id="PF17973">
    <property type="entry name" value="bMG10"/>
    <property type="match status" value="1"/>
</dbReference>
<organism evidence="4 5">
    <name type="scientific">Rubripirellula tenax</name>
    <dbReference type="NCBI Taxonomy" id="2528015"/>
    <lineage>
        <taxon>Bacteria</taxon>
        <taxon>Pseudomonadati</taxon>
        <taxon>Planctomycetota</taxon>
        <taxon>Planctomycetia</taxon>
        <taxon>Pirellulales</taxon>
        <taxon>Pirellulaceae</taxon>
        <taxon>Rubripirellula</taxon>
    </lineage>
</organism>
<dbReference type="Proteomes" id="UP000318288">
    <property type="component" value="Unassembled WGS sequence"/>
</dbReference>
<dbReference type="InterPro" id="IPR002890">
    <property type="entry name" value="MG2"/>
</dbReference>
<dbReference type="Pfam" id="PF00207">
    <property type="entry name" value="A2M"/>
    <property type="match status" value="1"/>
</dbReference>
<dbReference type="SUPFAM" id="SSF49464">
    <property type="entry name" value="Carboxypeptidase regulatory domain-like"/>
    <property type="match status" value="1"/>
</dbReference>
<feature type="domain" description="Alpha-2-macroglobulin" evidence="3">
    <location>
        <begin position="1260"/>
        <end position="1350"/>
    </location>
</feature>
<dbReference type="SMART" id="SM01360">
    <property type="entry name" value="A2M"/>
    <property type="match status" value="1"/>
</dbReference>
<dbReference type="PANTHER" id="PTHR40094">
    <property type="entry name" value="ALPHA-2-MACROGLOBULIN HOMOLOG"/>
    <property type="match status" value="1"/>
</dbReference>
<keyword evidence="5" id="KW-1185">Reference proteome</keyword>
<dbReference type="PANTHER" id="PTHR40094:SF1">
    <property type="entry name" value="UBIQUITIN DOMAIN-CONTAINING PROTEIN"/>
    <property type="match status" value="1"/>
</dbReference>
<dbReference type="Pfam" id="PF01835">
    <property type="entry name" value="MG2"/>
    <property type="match status" value="1"/>
</dbReference>
<evidence type="ECO:0000313" key="5">
    <source>
        <dbReference type="Proteomes" id="UP000318288"/>
    </source>
</evidence>
<feature type="signal peptide" evidence="2">
    <location>
        <begin position="1"/>
        <end position="27"/>
    </location>
</feature>
<dbReference type="InterPro" id="IPR013783">
    <property type="entry name" value="Ig-like_fold"/>
</dbReference>
<dbReference type="InterPro" id="IPR008930">
    <property type="entry name" value="Terpenoid_cyclase/PrenylTrfase"/>
</dbReference>